<organism evidence="1 2">
    <name type="scientific">Segatella oulorum</name>
    <dbReference type="NCBI Taxonomy" id="28136"/>
    <lineage>
        <taxon>Bacteria</taxon>
        <taxon>Pseudomonadati</taxon>
        <taxon>Bacteroidota</taxon>
        <taxon>Bacteroidia</taxon>
        <taxon>Bacteroidales</taxon>
        <taxon>Prevotellaceae</taxon>
        <taxon>Segatella</taxon>
    </lineage>
</organism>
<proteinExistence type="predicted"/>
<sequence length="40" mass="4553">MQIYENRLIKWGVLCVKIETFAIVCKVVGKRILQGDETTG</sequence>
<dbReference type="STRING" id="28136.SAMN02745202_01633"/>
<evidence type="ECO:0000313" key="1">
    <source>
        <dbReference type="EMBL" id="SJZ96913.1"/>
    </source>
</evidence>
<gene>
    <name evidence="1" type="ORF">SAMN02745202_01633</name>
</gene>
<dbReference type="AlphaFoldDB" id="A0A1T4PZG5"/>
<name>A0A1T4PZG5_9BACT</name>
<reference evidence="1 2" key="1">
    <citation type="submission" date="2017-02" db="EMBL/GenBank/DDBJ databases">
        <authorList>
            <person name="Peterson S.W."/>
        </authorList>
    </citation>
    <scope>NUCLEOTIDE SEQUENCE [LARGE SCALE GENOMIC DNA]</scope>
    <source>
        <strain evidence="1 2">ATCC 43324</strain>
    </source>
</reference>
<accession>A0A1T4PZG5</accession>
<protein>
    <submittedName>
        <fullName evidence="1">Uncharacterized protein</fullName>
    </submittedName>
</protein>
<dbReference type="Proteomes" id="UP000190065">
    <property type="component" value="Unassembled WGS sequence"/>
</dbReference>
<evidence type="ECO:0000313" key="2">
    <source>
        <dbReference type="Proteomes" id="UP000190065"/>
    </source>
</evidence>
<dbReference type="EMBL" id="FUXK01000018">
    <property type="protein sequence ID" value="SJZ96913.1"/>
    <property type="molecule type" value="Genomic_DNA"/>
</dbReference>